<keyword evidence="8 12" id="KW-0812">Transmembrane</keyword>
<evidence type="ECO:0000256" key="7">
    <source>
        <dbReference type="ARBA" id="ARBA00022519"/>
    </source>
</evidence>
<dbReference type="Pfam" id="PF04995">
    <property type="entry name" value="CcmD"/>
    <property type="match status" value="1"/>
</dbReference>
<evidence type="ECO:0000256" key="12">
    <source>
        <dbReference type="RuleBase" id="RU363101"/>
    </source>
</evidence>
<evidence type="ECO:0000256" key="11">
    <source>
        <dbReference type="ARBA" id="ARBA00023136"/>
    </source>
</evidence>
<dbReference type="EMBL" id="CAADFT010000108">
    <property type="protein sequence ID" value="VFK48278.1"/>
    <property type="molecule type" value="Genomic_DNA"/>
</dbReference>
<evidence type="ECO:0000313" key="14">
    <source>
        <dbReference type="EMBL" id="VFK48278.1"/>
    </source>
</evidence>
<accession>A0A451A3W2</accession>
<evidence type="ECO:0000256" key="1">
    <source>
        <dbReference type="ARBA" id="ARBA00002442"/>
    </source>
</evidence>
<sequence length="54" mass="6381">MTEFFHMGGYAPYVWSAYGLAFVILLANLIQAVFCRRRIIKRIDTRDGRERTTR</sequence>
<feature type="transmembrane region" description="Helical" evidence="12">
    <location>
        <begin position="12"/>
        <end position="34"/>
    </location>
</feature>
<dbReference type="EMBL" id="CAADFS010000042">
    <property type="protein sequence ID" value="VFK47161.1"/>
    <property type="molecule type" value="Genomic_DNA"/>
</dbReference>
<dbReference type="NCBIfam" id="TIGR03141">
    <property type="entry name" value="cytochro_ccmD"/>
    <property type="match status" value="1"/>
</dbReference>
<keyword evidence="9 12" id="KW-0201">Cytochrome c-type biogenesis</keyword>
<evidence type="ECO:0000313" key="13">
    <source>
        <dbReference type="EMBL" id="VFK47161.1"/>
    </source>
</evidence>
<comment type="subcellular location">
    <subcellularLocation>
        <location evidence="2 12">Cell inner membrane</location>
        <topology evidence="2 12">Single-pass membrane protein</topology>
    </subcellularLocation>
</comment>
<evidence type="ECO:0000256" key="9">
    <source>
        <dbReference type="ARBA" id="ARBA00022748"/>
    </source>
</evidence>
<proteinExistence type="inferred from homology"/>
<dbReference type="EMBL" id="CAADFW010000049">
    <property type="protein sequence ID" value="VFK60730.1"/>
    <property type="molecule type" value="Genomic_DNA"/>
</dbReference>
<evidence type="ECO:0000256" key="8">
    <source>
        <dbReference type="ARBA" id="ARBA00022692"/>
    </source>
</evidence>
<evidence type="ECO:0000256" key="4">
    <source>
        <dbReference type="ARBA" id="ARBA00016461"/>
    </source>
</evidence>
<dbReference type="GO" id="GO:0015886">
    <property type="term" value="P:heme transport"/>
    <property type="evidence" value="ECO:0007669"/>
    <property type="project" value="InterPro"/>
</dbReference>
<dbReference type="AlphaFoldDB" id="A0A451A3W2"/>
<name>A0A451A3W2_9GAMM</name>
<comment type="similarity">
    <text evidence="3 12">Belongs to the CcmD/CycX/HelD family.</text>
</comment>
<evidence type="ECO:0000256" key="3">
    <source>
        <dbReference type="ARBA" id="ARBA00008741"/>
    </source>
</evidence>
<keyword evidence="10 12" id="KW-1133">Transmembrane helix</keyword>
<organism evidence="15">
    <name type="scientific">Candidatus Kentrum sp. TC</name>
    <dbReference type="NCBI Taxonomy" id="2126339"/>
    <lineage>
        <taxon>Bacteria</taxon>
        <taxon>Pseudomonadati</taxon>
        <taxon>Pseudomonadota</taxon>
        <taxon>Gammaproteobacteria</taxon>
        <taxon>Candidatus Kentrum</taxon>
    </lineage>
</organism>
<keyword evidence="11 12" id="KW-0472">Membrane</keyword>
<dbReference type="GO" id="GO:0005886">
    <property type="term" value="C:plasma membrane"/>
    <property type="evidence" value="ECO:0007669"/>
    <property type="project" value="UniProtKB-SubCell"/>
</dbReference>
<evidence type="ECO:0000256" key="10">
    <source>
        <dbReference type="ARBA" id="ARBA00022989"/>
    </source>
</evidence>
<dbReference type="InterPro" id="IPR007078">
    <property type="entry name" value="Haem_export_protD_CcmD"/>
</dbReference>
<gene>
    <name evidence="13" type="ORF">BECKTC1821D_GA0114238_10428</name>
    <name evidence="14" type="ORF">BECKTC1821E_GA0114239_11087</name>
    <name evidence="15" type="ORF">BECKTC1821F_GA0114240_10498</name>
</gene>
<reference evidence="15" key="1">
    <citation type="submission" date="2019-02" db="EMBL/GenBank/DDBJ databases">
        <authorList>
            <person name="Gruber-Vodicka R. H."/>
            <person name="Seah K. B. B."/>
        </authorList>
    </citation>
    <scope>NUCLEOTIDE SEQUENCE</scope>
    <source>
        <strain evidence="13">BECK_BZ123</strain>
        <strain evidence="14">BECK_BZ125</strain>
        <strain evidence="15">BECK_BZ126</strain>
    </source>
</reference>
<dbReference type="PANTHER" id="PTHR37531:SF1">
    <property type="entry name" value="HEME EXPORTER PROTEIN D"/>
    <property type="match status" value="1"/>
</dbReference>
<dbReference type="GO" id="GO:0017004">
    <property type="term" value="P:cytochrome complex assembly"/>
    <property type="evidence" value="ECO:0007669"/>
    <property type="project" value="UniProtKB-KW"/>
</dbReference>
<dbReference type="GO" id="GO:1903607">
    <property type="term" value="P:cytochrome c biosynthetic process"/>
    <property type="evidence" value="ECO:0007669"/>
    <property type="project" value="TreeGrafter"/>
</dbReference>
<evidence type="ECO:0000256" key="2">
    <source>
        <dbReference type="ARBA" id="ARBA00004377"/>
    </source>
</evidence>
<keyword evidence="7 12" id="KW-0997">Cell inner membrane</keyword>
<comment type="function">
    <text evidence="1 12">Required for the export of heme to the periplasm for the biogenesis of c-type cytochromes.</text>
</comment>
<keyword evidence="6 12" id="KW-1003">Cell membrane</keyword>
<protein>
    <recommendedName>
        <fullName evidence="4 12">Heme exporter protein D</fullName>
    </recommendedName>
</protein>
<dbReference type="InterPro" id="IPR052075">
    <property type="entry name" value="Heme_exporter_D"/>
</dbReference>
<keyword evidence="5 12" id="KW-0813">Transport</keyword>
<evidence type="ECO:0000256" key="5">
    <source>
        <dbReference type="ARBA" id="ARBA00022448"/>
    </source>
</evidence>
<evidence type="ECO:0000313" key="15">
    <source>
        <dbReference type="EMBL" id="VFK60730.1"/>
    </source>
</evidence>
<evidence type="ECO:0000256" key="6">
    <source>
        <dbReference type="ARBA" id="ARBA00022475"/>
    </source>
</evidence>
<dbReference type="PANTHER" id="PTHR37531">
    <property type="entry name" value="HEME EXPORTER PROTEIN D"/>
    <property type="match status" value="1"/>
</dbReference>